<dbReference type="Gene3D" id="3.40.50.10310">
    <property type="entry name" value="Creatininase"/>
    <property type="match status" value="1"/>
</dbReference>
<dbReference type="OrthoDB" id="9801445at2"/>
<dbReference type="InterPro" id="IPR024087">
    <property type="entry name" value="Creatininase-like_sf"/>
</dbReference>
<dbReference type="GO" id="GO:0009231">
    <property type="term" value="P:riboflavin biosynthetic process"/>
    <property type="evidence" value="ECO:0007669"/>
    <property type="project" value="TreeGrafter"/>
</dbReference>
<dbReference type="Pfam" id="PF02633">
    <property type="entry name" value="Creatininase"/>
    <property type="match status" value="1"/>
</dbReference>
<dbReference type="GO" id="GO:0046872">
    <property type="term" value="F:metal ion binding"/>
    <property type="evidence" value="ECO:0007669"/>
    <property type="project" value="UniProtKB-KW"/>
</dbReference>
<dbReference type="GO" id="GO:0016811">
    <property type="term" value="F:hydrolase activity, acting on carbon-nitrogen (but not peptide) bonds, in linear amides"/>
    <property type="evidence" value="ECO:0007669"/>
    <property type="project" value="TreeGrafter"/>
</dbReference>
<dbReference type="AlphaFoldDB" id="A0A0P0Z0G0"/>
<accession>A0A0P0Z0G0</accession>
<evidence type="ECO:0000313" key="6">
    <source>
        <dbReference type="EMBL" id="BAT27328.1"/>
    </source>
</evidence>
<dbReference type="EMBL" id="LC066375">
    <property type="protein sequence ID" value="BAT27328.1"/>
    <property type="molecule type" value="Genomic_DNA"/>
</dbReference>
<comment type="similarity">
    <text evidence="5">Belongs to the creatininase superfamily.</text>
</comment>
<proteinExistence type="inferred from homology"/>
<comment type="cofactor">
    <cofactor evidence="1">
        <name>Zn(2+)</name>
        <dbReference type="ChEBI" id="CHEBI:29105"/>
    </cofactor>
</comment>
<keyword evidence="3 6" id="KW-0378">Hydrolase</keyword>
<protein>
    <submittedName>
        <fullName evidence="6">Putative creatinine amidohydrolase</fullName>
    </submittedName>
</protein>
<sequence>MIERFYQDMDSATLAAAQGLEAALAILPIAAIEAHGPHLPLGTDSIIAEHMLARAAATLPADWPVTILPCLPVGLSPEHAAFAGTLSLSAETALALLSGLSQDLRRSGFRRLLFLSSHGGNMPVLDLAAMAARQEGMLATVANWQRFGLPAGLVPASESAYGIHGGAVETALMLAFRPDLVRRAAIAHFPSLQTTLEGEAELLRAHGRLGFAWAAQDLHPEGVVGDARLADAAMGEAIAAHQVAGLTALAGDLLAFDLARLRAGPPRP</sequence>
<name>A0A0P0Z0G0_9HYPH</name>
<dbReference type="PANTHER" id="PTHR35005:SF1">
    <property type="entry name" value="2-AMINO-5-FORMYLAMINO-6-RIBOSYLAMINOPYRIMIDIN-4(3H)-ONE 5'-MONOPHOSPHATE DEFORMYLASE"/>
    <property type="match status" value="1"/>
</dbReference>
<evidence type="ECO:0000256" key="4">
    <source>
        <dbReference type="ARBA" id="ARBA00022833"/>
    </source>
</evidence>
<dbReference type="PANTHER" id="PTHR35005">
    <property type="entry name" value="3-DEHYDRO-SCYLLO-INOSOSE HYDROLASE"/>
    <property type="match status" value="1"/>
</dbReference>
<dbReference type="RefSeq" id="WP_062228397.1">
    <property type="nucleotide sequence ID" value="NZ_BBWR01000012.1"/>
</dbReference>
<evidence type="ECO:0000256" key="2">
    <source>
        <dbReference type="ARBA" id="ARBA00022723"/>
    </source>
</evidence>
<keyword evidence="2" id="KW-0479">Metal-binding</keyword>
<keyword evidence="4" id="KW-0862">Zinc</keyword>
<evidence type="ECO:0000256" key="3">
    <source>
        <dbReference type="ARBA" id="ARBA00022801"/>
    </source>
</evidence>
<reference evidence="6" key="1">
    <citation type="journal article" date="2015" name="Proc. Natl. Acad. Sci. U.S.A.">
        <title>Bacterial clade with the ribosomal RNA operon on a small plasmid rather than the chromosome.</title>
        <authorList>
            <person name="Anda M."/>
            <person name="Ohtsubo Y."/>
            <person name="Okubo T."/>
            <person name="Sugawara M."/>
            <person name="Nagata Y."/>
            <person name="Tsuda M."/>
            <person name="Minamisawa K."/>
            <person name="Mitsui H."/>
        </authorList>
    </citation>
    <scope>NUCLEOTIDE SEQUENCE</scope>
    <source>
        <strain evidence="6">JCM 14755</strain>
    </source>
</reference>
<evidence type="ECO:0000256" key="1">
    <source>
        <dbReference type="ARBA" id="ARBA00001947"/>
    </source>
</evidence>
<dbReference type="SUPFAM" id="SSF102215">
    <property type="entry name" value="Creatininase"/>
    <property type="match status" value="1"/>
</dbReference>
<dbReference type="InterPro" id="IPR003785">
    <property type="entry name" value="Creatininase/forma_Hydrolase"/>
</dbReference>
<organism evidence="6">
    <name type="scientific">Aureimonas frigidaquae</name>
    <dbReference type="NCBI Taxonomy" id="424757"/>
    <lineage>
        <taxon>Bacteria</taxon>
        <taxon>Pseudomonadati</taxon>
        <taxon>Pseudomonadota</taxon>
        <taxon>Alphaproteobacteria</taxon>
        <taxon>Hyphomicrobiales</taxon>
        <taxon>Aurantimonadaceae</taxon>
        <taxon>Aureimonas</taxon>
    </lineage>
</organism>
<evidence type="ECO:0000256" key="5">
    <source>
        <dbReference type="ARBA" id="ARBA00024029"/>
    </source>
</evidence>